<protein>
    <submittedName>
        <fullName evidence="2">Uncharacterized protein</fullName>
    </submittedName>
</protein>
<sequence length="160" mass="18345">MCGLWVRDIEEYKAEVIDGAGRKEGLYYNPPNGSEYWKQRVPREVTHVNVSVNDQRLRRADDCKLYAVYSDTLNKWMLRALLIEEKYRITSHRLVKKMIPVGEEMIRGFAGKAGLIDLEISCEEREESDDEEDIGANEYAGLGTDDEAEADMDNTSDYSP</sequence>
<feature type="region of interest" description="Disordered" evidence="1">
    <location>
        <begin position="122"/>
        <end position="160"/>
    </location>
</feature>
<evidence type="ECO:0000256" key="1">
    <source>
        <dbReference type="SAM" id="MobiDB-lite"/>
    </source>
</evidence>
<keyword evidence="3" id="KW-1185">Reference proteome</keyword>
<organism evidence="2 3">
    <name type="scientific">Glonium stellatum</name>
    <dbReference type="NCBI Taxonomy" id="574774"/>
    <lineage>
        <taxon>Eukaryota</taxon>
        <taxon>Fungi</taxon>
        <taxon>Dikarya</taxon>
        <taxon>Ascomycota</taxon>
        <taxon>Pezizomycotina</taxon>
        <taxon>Dothideomycetes</taxon>
        <taxon>Pleosporomycetidae</taxon>
        <taxon>Gloniales</taxon>
        <taxon>Gloniaceae</taxon>
        <taxon>Glonium</taxon>
    </lineage>
</organism>
<name>A0A8E2EN51_9PEZI</name>
<dbReference type="OrthoDB" id="310217at2759"/>
<dbReference type="AlphaFoldDB" id="A0A8E2EN51"/>
<dbReference type="EMBL" id="KV751092">
    <property type="protein sequence ID" value="OCL01686.1"/>
    <property type="molecule type" value="Genomic_DNA"/>
</dbReference>
<evidence type="ECO:0000313" key="2">
    <source>
        <dbReference type="EMBL" id="OCL01686.1"/>
    </source>
</evidence>
<feature type="compositionally biased region" description="Acidic residues" evidence="1">
    <location>
        <begin position="144"/>
        <end position="154"/>
    </location>
</feature>
<accession>A0A8E2EN51</accession>
<dbReference type="Proteomes" id="UP000250140">
    <property type="component" value="Unassembled WGS sequence"/>
</dbReference>
<proteinExistence type="predicted"/>
<feature type="compositionally biased region" description="Acidic residues" evidence="1">
    <location>
        <begin position="122"/>
        <end position="135"/>
    </location>
</feature>
<reference evidence="2 3" key="1">
    <citation type="journal article" date="2016" name="Nat. Commun.">
        <title>Ectomycorrhizal ecology is imprinted in the genome of the dominant symbiotic fungus Cenococcum geophilum.</title>
        <authorList>
            <consortium name="DOE Joint Genome Institute"/>
            <person name="Peter M."/>
            <person name="Kohler A."/>
            <person name="Ohm R.A."/>
            <person name="Kuo A."/>
            <person name="Krutzmann J."/>
            <person name="Morin E."/>
            <person name="Arend M."/>
            <person name="Barry K.W."/>
            <person name="Binder M."/>
            <person name="Choi C."/>
            <person name="Clum A."/>
            <person name="Copeland A."/>
            <person name="Grisel N."/>
            <person name="Haridas S."/>
            <person name="Kipfer T."/>
            <person name="LaButti K."/>
            <person name="Lindquist E."/>
            <person name="Lipzen A."/>
            <person name="Maire R."/>
            <person name="Meier B."/>
            <person name="Mihaltcheva S."/>
            <person name="Molinier V."/>
            <person name="Murat C."/>
            <person name="Poggeler S."/>
            <person name="Quandt C.A."/>
            <person name="Sperisen C."/>
            <person name="Tritt A."/>
            <person name="Tisserant E."/>
            <person name="Crous P.W."/>
            <person name="Henrissat B."/>
            <person name="Nehls U."/>
            <person name="Egli S."/>
            <person name="Spatafora J.W."/>
            <person name="Grigoriev I.V."/>
            <person name="Martin F.M."/>
        </authorList>
    </citation>
    <scope>NUCLEOTIDE SEQUENCE [LARGE SCALE GENOMIC DNA]</scope>
    <source>
        <strain evidence="2 3">CBS 207.34</strain>
    </source>
</reference>
<gene>
    <name evidence="2" type="ORF">AOQ84DRAFT_426668</name>
</gene>
<evidence type="ECO:0000313" key="3">
    <source>
        <dbReference type="Proteomes" id="UP000250140"/>
    </source>
</evidence>